<dbReference type="GO" id="GO:0016020">
    <property type="term" value="C:membrane"/>
    <property type="evidence" value="ECO:0007669"/>
    <property type="project" value="UniProtKB-SubCell"/>
</dbReference>
<dbReference type="EMBL" id="KQ126321">
    <property type="protein sequence ID" value="KMS64641.1"/>
    <property type="molecule type" value="Genomic_DNA"/>
</dbReference>
<keyword evidence="4" id="KW-0812">Transmembrane</keyword>
<evidence type="ECO:0000313" key="11">
    <source>
        <dbReference type="EMBL" id="KMS64641.1"/>
    </source>
</evidence>
<dbReference type="GO" id="GO:0004497">
    <property type="term" value="F:monooxygenase activity"/>
    <property type="evidence" value="ECO:0007669"/>
    <property type="project" value="UniProtKB-KW"/>
</dbReference>
<evidence type="ECO:0000256" key="8">
    <source>
        <dbReference type="ARBA" id="ARBA00023004"/>
    </source>
</evidence>
<sequence>MENGEEAKDDLLGLLLKSNLEGIQDEKNRHYVKLGMKEVIEECKMFYIAGQETTSSLLVWTLIMLSKHQDWQEQAREEILATFGHDKPNNVGLNQLKK</sequence>
<keyword evidence="6" id="KW-1133">Transmembrane helix</keyword>
<name>A0A0J7YM09_BETVV</name>
<protein>
    <recommendedName>
        <fullName evidence="13">Cytochrome P450</fullName>
    </recommendedName>
</protein>
<dbReference type="AlphaFoldDB" id="A0A0J7YM09"/>
<evidence type="ECO:0000256" key="2">
    <source>
        <dbReference type="ARBA" id="ARBA00010617"/>
    </source>
</evidence>
<dbReference type="PANTHER" id="PTHR24282:SF255">
    <property type="entry name" value="CYTOCHROME P450 72A11-RELATED"/>
    <property type="match status" value="1"/>
</dbReference>
<dbReference type="Gramene" id="KMS64641">
    <property type="protein sequence ID" value="KMS64641"/>
    <property type="gene ID" value="BVRB_018190"/>
</dbReference>
<evidence type="ECO:0008006" key="13">
    <source>
        <dbReference type="Google" id="ProtNLM"/>
    </source>
</evidence>
<accession>A0A0J7YM09</accession>
<dbReference type="GO" id="GO:0016705">
    <property type="term" value="F:oxidoreductase activity, acting on paired donors, with incorporation or reduction of molecular oxygen"/>
    <property type="evidence" value="ECO:0007669"/>
    <property type="project" value="InterPro"/>
</dbReference>
<dbReference type="InterPro" id="IPR001128">
    <property type="entry name" value="Cyt_P450"/>
</dbReference>
<evidence type="ECO:0000256" key="9">
    <source>
        <dbReference type="ARBA" id="ARBA00023033"/>
    </source>
</evidence>
<dbReference type="OMA" id="ININYCW"/>
<keyword evidence="3" id="KW-0349">Heme</keyword>
<proteinExistence type="inferred from homology"/>
<keyword evidence="8" id="KW-0408">Iron</keyword>
<evidence type="ECO:0000256" key="7">
    <source>
        <dbReference type="ARBA" id="ARBA00023002"/>
    </source>
</evidence>
<dbReference type="Pfam" id="PF00067">
    <property type="entry name" value="p450"/>
    <property type="match status" value="1"/>
</dbReference>
<keyword evidence="7" id="KW-0560">Oxidoreductase</keyword>
<keyword evidence="10" id="KW-0472">Membrane</keyword>
<keyword evidence="9" id="KW-0503">Monooxygenase</keyword>
<keyword evidence="5" id="KW-0479">Metal-binding</keyword>
<dbReference type="Gene3D" id="1.10.630.10">
    <property type="entry name" value="Cytochrome P450"/>
    <property type="match status" value="1"/>
</dbReference>
<evidence type="ECO:0000256" key="5">
    <source>
        <dbReference type="ARBA" id="ARBA00022723"/>
    </source>
</evidence>
<evidence type="ECO:0000256" key="1">
    <source>
        <dbReference type="ARBA" id="ARBA00004370"/>
    </source>
</evidence>
<evidence type="ECO:0000256" key="3">
    <source>
        <dbReference type="ARBA" id="ARBA00022617"/>
    </source>
</evidence>
<dbReference type="GO" id="GO:0005506">
    <property type="term" value="F:iron ion binding"/>
    <property type="evidence" value="ECO:0007669"/>
    <property type="project" value="InterPro"/>
</dbReference>
<comment type="similarity">
    <text evidence="2">Belongs to the cytochrome P450 family.</text>
</comment>
<dbReference type="GO" id="GO:0020037">
    <property type="term" value="F:heme binding"/>
    <property type="evidence" value="ECO:0007669"/>
    <property type="project" value="InterPro"/>
</dbReference>
<gene>
    <name evidence="11" type="ORF">BVRB_018190</name>
</gene>
<evidence type="ECO:0000313" key="12">
    <source>
        <dbReference type="Proteomes" id="UP000035740"/>
    </source>
</evidence>
<reference evidence="11 12" key="1">
    <citation type="journal article" date="2014" name="Nature">
        <title>The genome of the recently domesticated crop plant sugar beet (Beta vulgaris).</title>
        <authorList>
            <person name="Dohm J.C."/>
            <person name="Minoche A.E."/>
            <person name="Holtgrawe D."/>
            <person name="Capella-Gutierrez S."/>
            <person name="Zakrzewski F."/>
            <person name="Tafer H."/>
            <person name="Rupp O."/>
            <person name="Sorensen T.R."/>
            <person name="Stracke R."/>
            <person name="Reinhardt R."/>
            <person name="Goesmann A."/>
            <person name="Kraft T."/>
            <person name="Schulz B."/>
            <person name="Stadler P.F."/>
            <person name="Schmidt T."/>
            <person name="Gabaldon T."/>
            <person name="Lehrach H."/>
            <person name="Weisshaar B."/>
            <person name="Himmelbauer H."/>
        </authorList>
    </citation>
    <scope>NUCLEOTIDE SEQUENCE [LARGE SCALE GENOMIC DNA]</scope>
    <source>
        <tissue evidence="11">Taproot</tissue>
    </source>
</reference>
<dbReference type="InterPro" id="IPR036396">
    <property type="entry name" value="Cyt_P450_sf"/>
</dbReference>
<dbReference type="PANTHER" id="PTHR24282">
    <property type="entry name" value="CYTOCHROME P450 FAMILY MEMBER"/>
    <property type="match status" value="1"/>
</dbReference>
<comment type="subcellular location">
    <subcellularLocation>
        <location evidence="1">Membrane</location>
    </subcellularLocation>
</comment>
<evidence type="ECO:0000256" key="4">
    <source>
        <dbReference type="ARBA" id="ARBA00022692"/>
    </source>
</evidence>
<feature type="non-terminal residue" evidence="11">
    <location>
        <position position="98"/>
    </location>
</feature>
<dbReference type="SUPFAM" id="SSF48264">
    <property type="entry name" value="Cytochrome P450"/>
    <property type="match status" value="1"/>
</dbReference>
<dbReference type="OrthoDB" id="1470350at2759"/>
<evidence type="ECO:0000256" key="6">
    <source>
        <dbReference type="ARBA" id="ARBA00022989"/>
    </source>
</evidence>
<dbReference type="InterPro" id="IPR050665">
    <property type="entry name" value="Cytochrome_P450_Monooxygen"/>
</dbReference>
<organism evidence="11 12">
    <name type="scientific">Beta vulgaris subsp. vulgaris</name>
    <name type="common">Beet</name>
    <dbReference type="NCBI Taxonomy" id="3555"/>
    <lineage>
        <taxon>Eukaryota</taxon>
        <taxon>Viridiplantae</taxon>
        <taxon>Streptophyta</taxon>
        <taxon>Embryophyta</taxon>
        <taxon>Tracheophyta</taxon>
        <taxon>Spermatophyta</taxon>
        <taxon>Magnoliopsida</taxon>
        <taxon>eudicotyledons</taxon>
        <taxon>Gunneridae</taxon>
        <taxon>Pentapetalae</taxon>
        <taxon>Caryophyllales</taxon>
        <taxon>Chenopodiaceae</taxon>
        <taxon>Betoideae</taxon>
        <taxon>Beta</taxon>
    </lineage>
</organism>
<dbReference type="Proteomes" id="UP000035740">
    <property type="component" value="Unassembled WGS sequence"/>
</dbReference>
<keyword evidence="12" id="KW-1185">Reference proteome</keyword>
<evidence type="ECO:0000256" key="10">
    <source>
        <dbReference type="ARBA" id="ARBA00023136"/>
    </source>
</evidence>